<dbReference type="EMBL" id="JAPWTJ010000156">
    <property type="protein sequence ID" value="KAJ8981863.1"/>
    <property type="molecule type" value="Genomic_DNA"/>
</dbReference>
<comment type="caution">
    <text evidence="1">The sequence shown here is derived from an EMBL/GenBank/DDBJ whole genome shotgun (WGS) entry which is preliminary data.</text>
</comment>
<sequence length="62" mass="7115">MKVLELVEDKQKAAVITMTHCIFIDGLRIESMGIELETKFKTNYLVSYIKLVSTPHYVPSNK</sequence>
<accession>A0ABQ9JWX9</accession>
<organism evidence="1 2">
    <name type="scientific">Molorchus minor</name>
    <dbReference type="NCBI Taxonomy" id="1323400"/>
    <lineage>
        <taxon>Eukaryota</taxon>
        <taxon>Metazoa</taxon>
        <taxon>Ecdysozoa</taxon>
        <taxon>Arthropoda</taxon>
        <taxon>Hexapoda</taxon>
        <taxon>Insecta</taxon>
        <taxon>Pterygota</taxon>
        <taxon>Neoptera</taxon>
        <taxon>Endopterygota</taxon>
        <taxon>Coleoptera</taxon>
        <taxon>Polyphaga</taxon>
        <taxon>Cucujiformia</taxon>
        <taxon>Chrysomeloidea</taxon>
        <taxon>Cerambycidae</taxon>
        <taxon>Lamiinae</taxon>
        <taxon>Monochamini</taxon>
        <taxon>Molorchus</taxon>
    </lineage>
</organism>
<name>A0ABQ9JWX9_9CUCU</name>
<dbReference type="Proteomes" id="UP001162164">
    <property type="component" value="Unassembled WGS sequence"/>
</dbReference>
<gene>
    <name evidence="1" type="ORF">NQ317_008210</name>
</gene>
<keyword evidence="2" id="KW-1185">Reference proteome</keyword>
<protein>
    <submittedName>
        <fullName evidence="1">Uncharacterized protein</fullName>
    </submittedName>
</protein>
<reference evidence="1" key="1">
    <citation type="journal article" date="2023" name="Insect Mol. Biol.">
        <title>Genome sequencing provides insights into the evolution of gene families encoding plant cell wall-degrading enzymes in longhorned beetles.</title>
        <authorList>
            <person name="Shin N.R."/>
            <person name="Okamura Y."/>
            <person name="Kirsch R."/>
            <person name="Pauchet Y."/>
        </authorList>
    </citation>
    <scope>NUCLEOTIDE SEQUENCE</scope>
    <source>
        <strain evidence="1">MMC_N1</strain>
    </source>
</reference>
<evidence type="ECO:0000313" key="1">
    <source>
        <dbReference type="EMBL" id="KAJ8981863.1"/>
    </source>
</evidence>
<proteinExistence type="predicted"/>
<evidence type="ECO:0000313" key="2">
    <source>
        <dbReference type="Proteomes" id="UP001162164"/>
    </source>
</evidence>